<dbReference type="RefSeq" id="WP_174975295.1">
    <property type="nucleotide sequence ID" value="NZ_CABVQT010000015.1"/>
</dbReference>
<dbReference type="Gene3D" id="1.10.1200.10">
    <property type="entry name" value="ACP-like"/>
    <property type="match status" value="3"/>
</dbReference>
<feature type="domain" description="Carrier" evidence="6">
    <location>
        <begin position="2811"/>
        <end position="2886"/>
    </location>
</feature>
<dbReference type="SUPFAM" id="SSF53474">
    <property type="entry name" value="alpha/beta-Hydrolases"/>
    <property type="match status" value="1"/>
</dbReference>
<dbReference type="Gene3D" id="2.30.38.10">
    <property type="entry name" value="Luciferase, Domain 3"/>
    <property type="match status" value="2"/>
</dbReference>
<feature type="region of interest" description="Disordered" evidence="5">
    <location>
        <begin position="2770"/>
        <end position="2794"/>
    </location>
</feature>
<dbReference type="GO" id="GO:0003824">
    <property type="term" value="F:catalytic activity"/>
    <property type="evidence" value="ECO:0007669"/>
    <property type="project" value="InterPro"/>
</dbReference>
<proteinExistence type="predicted"/>
<dbReference type="GO" id="GO:0043041">
    <property type="term" value="P:amino acid activation for nonribosomal peptide biosynthetic process"/>
    <property type="evidence" value="ECO:0007669"/>
    <property type="project" value="TreeGrafter"/>
</dbReference>
<dbReference type="InterPro" id="IPR036736">
    <property type="entry name" value="ACP-like_sf"/>
</dbReference>
<evidence type="ECO:0000256" key="2">
    <source>
        <dbReference type="ARBA" id="ARBA00022450"/>
    </source>
</evidence>
<evidence type="ECO:0000256" key="3">
    <source>
        <dbReference type="ARBA" id="ARBA00022553"/>
    </source>
</evidence>
<dbReference type="Gene3D" id="3.30.300.30">
    <property type="match status" value="2"/>
</dbReference>
<dbReference type="FunFam" id="2.30.38.10:FF:000001">
    <property type="entry name" value="Non-ribosomal peptide synthetase PvdI"/>
    <property type="match status" value="2"/>
</dbReference>
<evidence type="ECO:0000256" key="5">
    <source>
        <dbReference type="SAM" id="MobiDB-lite"/>
    </source>
</evidence>
<dbReference type="PANTHER" id="PTHR45527:SF1">
    <property type="entry name" value="FATTY ACID SYNTHASE"/>
    <property type="match status" value="1"/>
</dbReference>
<dbReference type="EMBL" id="CABVQT010000015">
    <property type="protein sequence ID" value="VWD46440.1"/>
    <property type="molecule type" value="Genomic_DNA"/>
</dbReference>
<dbReference type="Gene3D" id="3.30.559.10">
    <property type="entry name" value="Chloramphenicol acetyltransferase-like domain"/>
    <property type="match status" value="3"/>
</dbReference>
<feature type="compositionally biased region" description="Low complexity" evidence="5">
    <location>
        <begin position="2778"/>
        <end position="2794"/>
    </location>
</feature>
<dbReference type="InterPro" id="IPR020806">
    <property type="entry name" value="PKS_PP-bd"/>
</dbReference>
<dbReference type="InterPro" id="IPR025110">
    <property type="entry name" value="AMP-bd_C"/>
</dbReference>
<keyword evidence="4" id="KW-0677">Repeat</keyword>
<dbReference type="PROSITE" id="PS00012">
    <property type="entry name" value="PHOSPHOPANTETHEINE"/>
    <property type="match status" value="2"/>
</dbReference>
<dbReference type="Gene3D" id="3.40.50.1820">
    <property type="entry name" value="alpha/beta hydrolase"/>
    <property type="match status" value="1"/>
</dbReference>
<dbReference type="PROSITE" id="PS00455">
    <property type="entry name" value="AMP_BINDING"/>
    <property type="match status" value="2"/>
</dbReference>
<dbReference type="InterPro" id="IPR006162">
    <property type="entry name" value="Ppantetheine_attach_site"/>
</dbReference>
<evidence type="ECO:0000256" key="4">
    <source>
        <dbReference type="ARBA" id="ARBA00022737"/>
    </source>
</evidence>
<dbReference type="CDD" id="cd19543">
    <property type="entry name" value="DCL_NRPS"/>
    <property type="match status" value="1"/>
</dbReference>
<dbReference type="Pfam" id="PF00975">
    <property type="entry name" value="Thioesterase"/>
    <property type="match status" value="1"/>
</dbReference>
<gene>
    <name evidence="7" type="ORF">BCO71171_05035</name>
</gene>
<dbReference type="Pfam" id="PF00550">
    <property type="entry name" value="PP-binding"/>
    <property type="match status" value="3"/>
</dbReference>
<keyword evidence="3" id="KW-0597">Phosphoprotein</keyword>
<dbReference type="InterPro" id="IPR023213">
    <property type="entry name" value="CAT-like_dom_sf"/>
</dbReference>
<dbReference type="SMART" id="SM00824">
    <property type="entry name" value="PKS_TE"/>
    <property type="match status" value="1"/>
</dbReference>
<dbReference type="GO" id="GO:0044550">
    <property type="term" value="P:secondary metabolite biosynthetic process"/>
    <property type="evidence" value="ECO:0007669"/>
    <property type="project" value="TreeGrafter"/>
</dbReference>
<feature type="domain" description="Carrier" evidence="6">
    <location>
        <begin position="1810"/>
        <end position="1884"/>
    </location>
</feature>
<evidence type="ECO:0000313" key="8">
    <source>
        <dbReference type="Proteomes" id="UP000494182"/>
    </source>
</evidence>
<dbReference type="InterPro" id="IPR000873">
    <property type="entry name" value="AMP-dep_synth/lig_dom"/>
</dbReference>
<dbReference type="InterPro" id="IPR020845">
    <property type="entry name" value="AMP-binding_CS"/>
</dbReference>
<evidence type="ECO:0000313" key="7">
    <source>
        <dbReference type="EMBL" id="VWD46440.1"/>
    </source>
</evidence>
<dbReference type="InterPro" id="IPR010071">
    <property type="entry name" value="AA_adenyl_dom"/>
</dbReference>
<dbReference type="Gene3D" id="3.40.50.980">
    <property type="match status" value="4"/>
</dbReference>
<dbReference type="InterPro" id="IPR001031">
    <property type="entry name" value="Thioesterase"/>
</dbReference>
<feature type="domain" description="Carrier" evidence="6">
    <location>
        <begin position="759"/>
        <end position="834"/>
    </location>
</feature>
<dbReference type="SUPFAM" id="SSF56801">
    <property type="entry name" value="Acetyl-CoA synthetase-like"/>
    <property type="match status" value="2"/>
</dbReference>
<sequence length="3176" mass="347752">MQDNNVLVTDHRYASTARFWRESLSQVAGVYRIAAYAPNQQPGRPLSRTVRLTPASLDLLRRIGDGELAEFAVTAAGIAFLLWKYFRIPVTVLGTPALAAHPPARAATVPLIIEVRPDERVEDYLSRVAAIVEDSYAEPHFPLETLVRNEKDMALAQLTKVVLADDRVHHAPTGRDDDLQLHLRLARGEIELRYSTAIEPFIIDGFAGSLGAVLAAFEHLDTAVGDIASAPPEEGPLLSAFNETATAGPSHPTVVAMFEAQVARTPTAPALVTDSALMTYADLNARANSLAHQLREHHGVGPESLVGIMLDRSEWMIVAILGILKAGAAFVPLDPAYPAERINHILGDTGLSLLVTQSNQLAQWYEFSGVTLLLDQELPGWPPRPDNPPYRAEPAHLAYVLYTSGSTGKPKGCLLEHRNLAHYIAWAAAYYFPESTTGSFGLYSSLCFDFTLTNIFCPLVRGKTLRIYPQSESIDTILARMFQPGSGVDTLKLTPTHIHLLEYMNLARSGVRKVIVGGEELTPQHIATLRKIDPAIEIYNEYGPTEATVGCIVERVEDAPSTVLIGRPIADTRVYMLDDALRPVPLGVPGEICLAGAGLARGYHQRPDVTAAKFVEHPFPGEARIYRTGDIGRWLPDGRIQCYGRVDHQVKIRGHRVELGEIEAAIAAHEDVVGAAVMLRESAHGVRKLAAYVKGAASLSVPDLRAYLAGKLPDYMVPSDIIPIAEFPLNANGKLDRPALLALEPNAAPDDARLDATPLDATPIQLELVRIWRDVLDNPAVDLTGRFFDYGGDSLQAMQLVSRIWSSFSVEIGIDAIFELQTISAVSDLIEASSPHAGSTAGAILPRSRANDLPLSFPQQRLWFLAQLEGPSATYNISSALRFDGELDIARLQAAVSEISRRHEILRTTFPAVDGRGVQRIAPPAPVALDVVDVARESDTLARLAEEAARPFDLAAGPLYRVVLYRVHERLHVFGIVMHHIVSDAWSSGILIGELAALYAGESLPELAVQYADYAVWQHERLASADTHRELALLSAALADAPDLIELPTDRPRPAIQQFRGAVLPFQLSGERADGLRAIARASGTSTFMVVLAAYALLLSRYSNQQDLVIGSPIANRRSSMTEPLIGFFANMLALRVDLSGNPTFGELLARVKRVALDGYSRQEIPFEQVVDSLALERNLSRTPVFQVVFAYEKAPSQAVGFPGLVATPVSVETHTAKFDLTLHVQDADDGLAGSLEYNLDLFDAATIDRMAEHFRTLVDAVIADPDAPLGALPLTSDAERNLMTVEWNRTDTDFGEAAEQPLHRLFEQQVERTPDAVAAVFDDQTLTYAELNLRANRLAHHLIALGVGPDALVGVAMERSLDMSVALLAILKAGGAYVPVDPDYPAERVRFMIDHAQLRWLLTQQHLRDALPETDARLIVVDTDSLDLDAAATSNPTPALNGDNLAYMIYTSGSTGRPKGALNTHRAITNRILWMQHAYALDADDTVLQKTPFSFDVSVWELFWPLVTGARLVFARPGGQRETDYLVELIERERITTLHFVPSMLRAFLDHPDLDAHCASLRRVVCSGEALPHDLQQRCLERLDVKLYNLYGPTEAAVDVTAWECRRDDPHRIVPIGRPIANTRLYIVDAQMQPTPIGVPGELLIGGTPVGRGYHGEPQLSAEKFVADPFSDDPLARLYRTGDLARYRPDGNIEFLGRIDHQIKLRGLRIEPGEIEAALRTHPSVDDCVVIAKTAGARTFLIAYVATAEPDIADLRGYLGGKLADYMVPSQFVVLASLPMLPNGKINRKALPAPADGVNVVNMAQPHAPAVTPREILLASIWQDVLQLPAVGIHDNFFELGGDSILSIQVIARANQAGLRVTAKQLFQYQTIAQLAAAPEERTAYVPTLSPLGDAPLTPVQHWFFDQEIDAPSHFNQTVLIQVPADLDASRLADAFRQVYEHHDALRLRFSHDAGRWTQHVVAGGEMPALFAKQVIAGDAAERLAAMRAAAADAERGIDITHGPLLAARLFCVAGEPLARLFVSIHHLAVDGVSWRVLLEDLHAAYHGQPLPAKTTSFREWALHLQERARSPAIGDEARLWQALLAQPVEPIPVDYPAAGAPNNVANNAVGDASSVSFELDEADTTTLLRRLPRAYDTRINDVLLIALAQACSMVTGNARTRIDLESHGRHVADAPLDLTRTVGWFTSIYPVVLDADAMHTPEQALRAARQQLRRIPADGLGYSLLRYLSPDAAVRDSLAVLPKADILFNYHGQLDTVLQQSDGWRPATEDLGSLRAGRSQRTHAFEIVAAVVDGKLQVDWRYGERLHRRQTVENLAAHFRDRLLDFAASVPDTAADDIDDSYPLSSLQQGILFHSLYDLDPAAYFQQFSFVVSGPLQVPALRQAWAHALARHAVLRTAFAWADREQPVQTVLHTVDLPWTVLDWRHRDASRRAQDFDAFLADDRKRGFDLQRAPLFRCTLIQETDTRHRFCWSAHHIILDGWSTATLMKEVFADYLSLARTGTPAVAASAPGYRAYIDWLARHPRAADEAWWRAELAGFPAATPIAASPARQTTGDAARQDKRRTQQFLLDEALTARLHVLTRAHRVTLNVLIRAVWALVLRRHAGTDDVVFGVTVSGRPPLLDGVESIVGLFINTLPLRLRIAPERPFTEWLAEVHAAQTAMEPHSYSSLVDIQSWSEVPARDSLFDSLLVFENFPVAAAPELGPDDIEILDTRAFAESNYPLTLTVHPDARIGFHISHDAHRVAPDVVRHMLDTLRTLLERFAEHPDQPTGQLADPPAADGQPGAPRDAAGPAIEAAAGAATAARVVAPTADERTLLEIWQRIFKRDDIAVTDNYFDLGGHSIIAIQLMAHVEKAFDRRLPISCLFENPTIEKLAAALATNEPAAPAGGLVPIRDGGPAAPLFLLPGAGGNVVYFHPLAHHLSGAHAIHGLEAPGLDGACEPLTRVEDIAARHIERIWPLVGAGPYYLAGHSFGAHVALEMSRQLVAKGADVKLLAILDASAPIDSSAATYWQDWDDTEWLVAIAHEIGTFLGADLQVTRADLVPLDPDGQADLILARIGDRGNWFADAGPDRLRAYLRVYQANFKSHYAPHATPLPVPIALFRSTEHDPDDFAPSPEIAQLRLDPAWGWSRFSTLPVAVTDVPGDHLTMLLDPHAGALAAHVNSFLEKQPS</sequence>
<dbReference type="Pfam" id="PF00501">
    <property type="entry name" value="AMP-binding"/>
    <property type="match status" value="2"/>
</dbReference>
<dbReference type="Gene3D" id="3.30.559.30">
    <property type="entry name" value="Nonribosomal peptide synthetase, condensation domain"/>
    <property type="match status" value="4"/>
</dbReference>
<dbReference type="FunFam" id="3.40.50.980:FF:000002">
    <property type="entry name" value="Enterobactin synthetase component F"/>
    <property type="match status" value="1"/>
</dbReference>
<dbReference type="Proteomes" id="UP000494182">
    <property type="component" value="Unassembled WGS sequence"/>
</dbReference>
<dbReference type="NCBIfam" id="TIGR01720">
    <property type="entry name" value="NRPS-para261"/>
    <property type="match status" value="1"/>
</dbReference>
<dbReference type="PANTHER" id="PTHR45527">
    <property type="entry name" value="NONRIBOSOMAL PEPTIDE SYNTHETASE"/>
    <property type="match status" value="1"/>
</dbReference>
<dbReference type="InterPro" id="IPR010060">
    <property type="entry name" value="NRPS_synth"/>
</dbReference>
<dbReference type="CDD" id="cd05930">
    <property type="entry name" value="A_NRPS"/>
    <property type="match status" value="1"/>
</dbReference>
<dbReference type="SMART" id="SM00823">
    <property type="entry name" value="PKS_PP"/>
    <property type="match status" value="3"/>
</dbReference>
<dbReference type="InterPro" id="IPR020802">
    <property type="entry name" value="TesA-like"/>
</dbReference>
<protein>
    <submittedName>
        <fullName evidence="7">Non-ribosomal peptide synthetase</fullName>
    </submittedName>
</protein>
<accession>A0A6P3AHQ0</accession>
<dbReference type="InterPro" id="IPR045851">
    <property type="entry name" value="AMP-bd_C_sf"/>
</dbReference>
<dbReference type="FunFam" id="3.40.50.12780:FF:000012">
    <property type="entry name" value="Non-ribosomal peptide synthetase"/>
    <property type="match status" value="1"/>
</dbReference>
<dbReference type="FunFam" id="1.10.1200.10:FF:000005">
    <property type="entry name" value="Nonribosomal peptide synthetase 1"/>
    <property type="match status" value="1"/>
</dbReference>
<dbReference type="GO" id="GO:0005737">
    <property type="term" value="C:cytoplasm"/>
    <property type="evidence" value="ECO:0007669"/>
    <property type="project" value="TreeGrafter"/>
</dbReference>
<keyword evidence="2" id="KW-0596">Phosphopantetheine</keyword>
<dbReference type="InterPro" id="IPR009081">
    <property type="entry name" value="PP-bd_ACP"/>
</dbReference>
<dbReference type="InterPro" id="IPR001242">
    <property type="entry name" value="Condensation_dom"/>
</dbReference>
<dbReference type="CDD" id="cd17646">
    <property type="entry name" value="A_NRPS_AB3403-like"/>
    <property type="match status" value="1"/>
</dbReference>
<dbReference type="Pfam" id="PF13193">
    <property type="entry name" value="AMP-binding_C"/>
    <property type="match status" value="2"/>
</dbReference>
<evidence type="ECO:0000259" key="6">
    <source>
        <dbReference type="PROSITE" id="PS50075"/>
    </source>
</evidence>
<comment type="cofactor">
    <cofactor evidence="1">
        <name>pantetheine 4'-phosphate</name>
        <dbReference type="ChEBI" id="CHEBI:47942"/>
    </cofactor>
</comment>
<dbReference type="Pfam" id="PF00668">
    <property type="entry name" value="Condensation"/>
    <property type="match status" value="3"/>
</dbReference>
<dbReference type="CDD" id="cd19534">
    <property type="entry name" value="E_NRPS"/>
    <property type="match status" value="1"/>
</dbReference>
<dbReference type="NCBIfam" id="TIGR01733">
    <property type="entry name" value="AA-adenyl-dom"/>
    <property type="match status" value="2"/>
</dbReference>
<dbReference type="GO" id="GO:0031177">
    <property type="term" value="F:phosphopantetheine binding"/>
    <property type="evidence" value="ECO:0007669"/>
    <property type="project" value="InterPro"/>
</dbReference>
<dbReference type="NCBIfam" id="NF003417">
    <property type="entry name" value="PRK04813.1"/>
    <property type="match status" value="2"/>
</dbReference>
<dbReference type="SUPFAM" id="SSF52777">
    <property type="entry name" value="CoA-dependent acyltransferases"/>
    <property type="match status" value="7"/>
</dbReference>
<dbReference type="FunFam" id="3.40.50.980:FF:000001">
    <property type="entry name" value="Non-ribosomal peptide synthetase"/>
    <property type="match status" value="2"/>
</dbReference>
<organism evidence="7 8">
    <name type="scientific">Burkholderia contaminans</name>
    <dbReference type="NCBI Taxonomy" id="488447"/>
    <lineage>
        <taxon>Bacteria</taxon>
        <taxon>Pseudomonadati</taxon>
        <taxon>Pseudomonadota</taxon>
        <taxon>Betaproteobacteria</taxon>
        <taxon>Burkholderiales</taxon>
        <taxon>Burkholderiaceae</taxon>
        <taxon>Burkholderia</taxon>
        <taxon>Burkholderia cepacia complex</taxon>
    </lineage>
</organism>
<dbReference type="PROSITE" id="PS50075">
    <property type="entry name" value="CARRIER"/>
    <property type="match status" value="3"/>
</dbReference>
<reference evidence="7 8" key="1">
    <citation type="submission" date="2019-09" db="EMBL/GenBank/DDBJ databases">
        <authorList>
            <person name="Depoorter E."/>
        </authorList>
    </citation>
    <scope>NUCLEOTIDE SEQUENCE [LARGE SCALE GENOMIC DNA]</scope>
    <source>
        <strain evidence="7">R-71171</strain>
    </source>
</reference>
<name>A0A6P3AHQ0_9BURK</name>
<dbReference type="SUPFAM" id="SSF47336">
    <property type="entry name" value="ACP-like"/>
    <property type="match status" value="3"/>
</dbReference>
<dbReference type="InterPro" id="IPR029058">
    <property type="entry name" value="AB_hydrolase_fold"/>
</dbReference>
<evidence type="ECO:0000256" key="1">
    <source>
        <dbReference type="ARBA" id="ARBA00001957"/>
    </source>
</evidence>
<dbReference type="CDD" id="cd19531">
    <property type="entry name" value="LCL_NRPS-like"/>
    <property type="match status" value="1"/>
</dbReference>